<sequence length="106" mass="12034">MDAIEKVRRAEEKADLLVKDANLKASEILKSSKEESLIRYNEILAKAKSEAEKLVNSKREEGKIESKKNDKELDDFIKRTSGMQKEKLDKAVDLVVSRILENNGNS</sequence>
<dbReference type="AlphaFoldDB" id="A0AAW9MYZ5"/>
<proteinExistence type="predicted"/>
<dbReference type="Proteomes" id="UP001357733">
    <property type="component" value="Unassembled WGS sequence"/>
</dbReference>
<dbReference type="RefSeq" id="WP_324620308.1">
    <property type="nucleotide sequence ID" value="NZ_JAYKOT010000003.1"/>
</dbReference>
<evidence type="ECO:0000313" key="1">
    <source>
        <dbReference type="EMBL" id="MEB3430138.1"/>
    </source>
</evidence>
<evidence type="ECO:0000313" key="2">
    <source>
        <dbReference type="Proteomes" id="UP001357733"/>
    </source>
</evidence>
<dbReference type="Gene3D" id="1.20.5.620">
    <property type="entry name" value="F1F0 ATP synthase subunit B, membrane domain"/>
    <property type="match status" value="1"/>
</dbReference>
<accession>A0AAW9MYZ5</accession>
<organism evidence="1 2">
    <name type="scientific">Citroniella saccharovorans</name>
    <dbReference type="NCBI Taxonomy" id="2053367"/>
    <lineage>
        <taxon>Bacteria</taxon>
        <taxon>Bacillati</taxon>
        <taxon>Bacillota</taxon>
        <taxon>Tissierellia</taxon>
        <taxon>Tissierellales</taxon>
        <taxon>Peptoniphilaceae</taxon>
        <taxon>Citroniella</taxon>
    </lineage>
</organism>
<name>A0AAW9MYZ5_9FIRM</name>
<protein>
    <submittedName>
        <fullName evidence="1">Uncharacterized protein</fullName>
    </submittedName>
</protein>
<dbReference type="EMBL" id="JAYKOT010000003">
    <property type="protein sequence ID" value="MEB3430138.1"/>
    <property type="molecule type" value="Genomic_DNA"/>
</dbReference>
<comment type="caution">
    <text evidence="1">The sequence shown here is derived from an EMBL/GenBank/DDBJ whole genome shotgun (WGS) entry which is preliminary data.</text>
</comment>
<keyword evidence="2" id="KW-1185">Reference proteome</keyword>
<gene>
    <name evidence="1" type="ORF">VLK81_09095</name>
</gene>
<reference evidence="1 2" key="1">
    <citation type="submission" date="2024-01" db="EMBL/GenBank/DDBJ databases">
        <title>Complete genome sequence of Citroniella saccharovorans strain M6.X9, isolated from human fecal sample.</title>
        <authorList>
            <person name="Cheng G."/>
            <person name="Westerholm M."/>
            <person name="Schnurer A."/>
        </authorList>
    </citation>
    <scope>NUCLEOTIDE SEQUENCE [LARGE SCALE GENOMIC DNA]</scope>
    <source>
        <strain evidence="1 2">DSM 29873</strain>
    </source>
</reference>